<keyword evidence="1" id="KW-0812">Transmembrane</keyword>
<dbReference type="Gene3D" id="1.10.3210.10">
    <property type="entry name" value="Hypothetical protein af1432"/>
    <property type="match status" value="1"/>
</dbReference>
<feature type="domain" description="PAS" evidence="2">
    <location>
        <begin position="387"/>
        <end position="433"/>
    </location>
</feature>
<dbReference type="AlphaFoldDB" id="A0A4P7UFR3"/>
<feature type="transmembrane region" description="Helical" evidence="1">
    <location>
        <begin position="20"/>
        <end position="41"/>
    </location>
</feature>
<proteinExistence type="predicted"/>
<dbReference type="InterPro" id="IPR037522">
    <property type="entry name" value="HD_GYP_dom"/>
</dbReference>
<keyword evidence="1" id="KW-1133">Transmembrane helix</keyword>
<reference evidence="5 6" key="1">
    <citation type="submission" date="2019-02" db="EMBL/GenBank/DDBJ databases">
        <title>Complete Genome Sequence of Desulfovibrio desulfuricans IC1, a Sulfonate Utilizing Anaerobe.</title>
        <authorList>
            <person name="Day L.A."/>
            <person name="De Leon K.B."/>
            <person name="Wall J.D."/>
        </authorList>
    </citation>
    <scope>NUCLEOTIDE SEQUENCE [LARGE SCALE GENOMIC DNA]</scope>
    <source>
        <strain evidence="5 6">IC1</strain>
    </source>
</reference>
<dbReference type="InterPro" id="IPR035965">
    <property type="entry name" value="PAS-like_dom_sf"/>
</dbReference>
<dbReference type="InterPro" id="IPR013656">
    <property type="entry name" value="PAS_4"/>
</dbReference>
<evidence type="ECO:0000259" key="2">
    <source>
        <dbReference type="PROSITE" id="PS50112"/>
    </source>
</evidence>
<dbReference type="NCBIfam" id="TIGR00229">
    <property type="entry name" value="sensory_box"/>
    <property type="match status" value="1"/>
</dbReference>
<dbReference type="CDD" id="cd00077">
    <property type="entry name" value="HDc"/>
    <property type="match status" value="1"/>
</dbReference>
<dbReference type="CDD" id="cd00130">
    <property type="entry name" value="PAS"/>
    <property type="match status" value="1"/>
</dbReference>
<evidence type="ECO:0000259" key="3">
    <source>
        <dbReference type="PROSITE" id="PS50113"/>
    </source>
</evidence>
<protein>
    <submittedName>
        <fullName evidence="5">PAS domain S-box protein</fullName>
    </submittedName>
</protein>
<dbReference type="Pfam" id="PF13487">
    <property type="entry name" value="HD_5"/>
    <property type="match status" value="1"/>
</dbReference>
<dbReference type="PANTHER" id="PTHR43155">
    <property type="entry name" value="CYCLIC DI-GMP PHOSPHODIESTERASE PA4108-RELATED"/>
    <property type="match status" value="1"/>
</dbReference>
<dbReference type="SUPFAM" id="SSF109604">
    <property type="entry name" value="HD-domain/PDEase-like"/>
    <property type="match status" value="1"/>
</dbReference>
<dbReference type="Pfam" id="PF08448">
    <property type="entry name" value="PAS_4"/>
    <property type="match status" value="1"/>
</dbReference>
<dbReference type="PANTHER" id="PTHR43155:SF2">
    <property type="entry name" value="CYCLIC DI-GMP PHOSPHODIESTERASE PA4108"/>
    <property type="match status" value="1"/>
</dbReference>
<dbReference type="InterPro" id="IPR000700">
    <property type="entry name" value="PAS-assoc_C"/>
</dbReference>
<dbReference type="Proteomes" id="UP000297065">
    <property type="component" value="Chromosome"/>
</dbReference>
<gene>
    <name evidence="5" type="ORF">DDIC_02910</name>
</gene>
<dbReference type="OrthoDB" id="9176789at2"/>
<dbReference type="PROSITE" id="PS51832">
    <property type="entry name" value="HD_GYP"/>
    <property type="match status" value="1"/>
</dbReference>
<organism evidence="5 6">
    <name type="scientific">Desulfovibrio desulfuricans</name>
    <dbReference type="NCBI Taxonomy" id="876"/>
    <lineage>
        <taxon>Bacteria</taxon>
        <taxon>Pseudomonadati</taxon>
        <taxon>Thermodesulfobacteriota</taxon>
        <taxon>Desulfovibrionia</taxon>
        <taxon>Desulfovibrionales</taxon>
        <taxon>Desulfovibrionaceae</taxon>
        <taxon>Desulfovibrio</taxon>
    </lineage>
</organism>
<feature type="domain" description="PAC" evidence="3">
    <location>
        <begin position="456"/>
        <end position="511"/>
    </location>
</feature>
<dbReference type="Gene3D" id="3.30.450.20">
    <property type="entry name" value="PAS domain"/>
    <property type="match status" value="1"/>
</dbReference>
<sequence>MAPQDLTLPGAALRNRKAALTMSALFVLAVCLIFLFARWYLQDSREHLLREMGQDMKSQAASKVALLTVWSGTLAGQVNVFVSQDMLRLFAAEVANAGVSAQGILLQSQRSAGDPAAADMLSPLGDSGLASDDPLKKLAPRLPLMNNYLRDFAEKNSFIGLCLVNEGLQIYLAPDGPQQVAEEQKPFLQAALDSKQPVLMPVRRESGKLVMDMAFPVFAPLYVDSTGQRVVSLLLATYNVLSVTTATTGESGNGSHYDTFILQAFDKKLQRISPTEADGVVALPGWTLRDGKLPLGTYTDPGLPESEQQVYGLALPVPSLPWLVEQTVPMSRIDEKITGLRQKVLLASAIMTVLAGVLLAALWWSLVSRNERAVAVQMHRLYLVVNQQKQIMDGVNSALSAGIVLNDLDGGIHYANQSFARMCGMEAAALRGRRHSDLGMELAHSLVSHTLALYRSGEPFSFAEALLVGGRLRYFLTSCTPFKDEKGRLSGIVSVYSDMTDIALAQQRSQQMVAQTVNAFVRAIEAVDSYLRGQSAFTAQLAVALAGNLGRTDAETLATLRTAANLSHVGMIQLPKELLTKSGALSPSERAQLEKHVDYAREALSDIDFGLPVLEAITQMYERLDGSGYPAGLADGAICANARILAVSNTFCALVRPRSYREAHGTDDALRILAEMPPKYDAAVVAALQSYLATESGKAFMMHLLADQLTNDA</sequence>
<feature type="domain" description="HD-GYP" evidence="4">
    <location>
        <begin position="509"/>
        <end position="704"/>
    </location>
</feature>
<keyword evidence="1" id="KW-0472">Membrane</keyword>
<evidence type="ECO:0000256" key="1">
    <source>
        <dbReference type="SAM" id="Phobius"/>
    </source>
</evidence>
<evidence type="ECO:0000313" key="6">
    <source>
        <dbReference type="Proteomes" id="UP000297065"/>
    </source>
</evidence>
<accession>A0A4P7UFR3</accession>
<dbReference type="PROSITE" id="PS50112">
    <property type="entry name" value="PAS"/>
    <property type="match status" value="1"/>
</dbReference>
<name>A0A4P7UFR3_DESDE</name>
<dbReference type="InterPro" id="IPR003607">
    <property type="entry name" value="HD/PDEase_dom"/>
</dbReference>
<evidence type="ECO:0000259" key="4">
    <source>
        <dbReference type="PROSITE" id="PS51832"/>
    </source>
</evidence>
<dbReference type="RefSeq" id="WP_136399063.1">
    <property type="nucleotide sequence ID" value="NZ_CP036295.1"/>
</dbReference>
<evidence type="ECO:0000313" key="5">
    <source>
        <dbReference type="EMBL" id="QCC84843.1"/>
    </source>
</evidence>
<dbReference type="InterPro" id="IPR000014">
    <property type="entry name" value="PAS"/>
</dbReference>
<dbReference type="EMBL" id="CP036295">
    <property type="protein sequence ID" value="QCC84843.1"/>
    <property type="molecule type" value="Genomic_DNA"/>
</dbReference>
<dbReference type="PROSITE" id="PS50113">
    <property type="entry name" value="PAC"/>
    <property type="match status" value="1"/>
</dbReference>
<dbReference type="SUPFAM" id="SSF55785">
    <property type="entry name" value="PYP-like sensor domain (PAS domain)"/>
    <property type="match status" value="1"/>
</dbReference>
<feature type="transmembrane region" description="Helical" evidence="1">
    <location>
        <begin position="344"/>
        <end position="366"/>
    </location>
</feature>